<dbReference type="PROSITE" id="PS50280">
    <property type="entry name" value="SET"/>
    <property type="match status" value="1"/>
</dbReference>
<evidence type="ECO:0000259" key="2">
    <source>
        <dbReference type="PROSITE" id="PS50280"/>
    </source>
</evidence>
<dbReference type="EMBL" id="JAQQWM010000003">
    <property type="protein sequence ID" value="KAK8072313.1"/>
    <property type="molecule type" value="Genomic_DNA"/>
</dbReference>
<dbReference type="InterPro" id="IPR046341">
    <property type="entry name" value="SET_dom_sf"/>
</dbReference>
<gene>
    <name evidence="3" type="ORF">PG996_005661</name>
</gene>
<dbReference type="InterPro" id="IPR050600">
    <property type="entry name" value="SETD3_SETD6_MTase"/>
</dbReference>
<protein>
    <recommendedName>
        <fullName evidence="2">SET domain-containing protein</fullName>
    </recommendedName>
</protein>
<dbReference type="PANTHER" id="PTHR13271:SF137">
    <property type="entry name" value="SET DOMAIN-CONTAINING PROTEIN"/>
    <property type="match status" value="1"/>
</dbReference>
<keyword evidence="4" id="KW-1185">Reference proteome</keyword>
<comment type="caution">
    <text evidence="3">The sequence shown here is derived from an EMBL/GenBank/DDBJ whole genome shotgun (WGS) entry which is preliminary data.</text>
</comment>
<name>A0ABR1VM37_9PEZI</name>
<dbReference type="Proteomes" id="UP001446871">
    <property type="component" value="Unassembled WGS sequence"/>
</dbReference>
<evidence type="ECO:0000313" key="4">
    <source>
        <dbReference type="Proteomes" id="UP001446871"/>
    </source>
</evidence>
<feature type="region of interest" description="Disordered" evidence="1">
    <location>
        <begin position="145"/>
        <end position="182"/>
    </location>
</feature>
<accession>A0ABR1VM37</accession>
<sequence length="462" mass="50949">MEPHEQLLQWAEAKGVKLDGIAPQRLPGRGMGIVATRSIQPDEILLEVPARCLRSIETVPKSLSRRLPRDISVHGLLAADLALDSTDTYAAWNAVCPTPADFASMPLHWPPALQELLPGPARALLARQRAKVERDWAAASKLFLSSSSSSPSSSSPPSDANGDDDDDGTEKKTEGDATAAAADASAKKQRFIQAWLLVNTRTFYHESPRLRRRTKEDRMVLQPVADLFNHAGSRTGWCHVAFDAASFTVRADRRYAAGDEVRICYGRHGGDLLLVEYGFVLGGDDDDGDESRSSHDDDGNENGWLEENCWDEVGLDDVLLPRLSDSAKDKLSEVGFLGGYVLDAGTVCYRTQVALRALCCLEEEWRRFIEDGEDGDAARQGDVDRVFAGLLEEYRTQTIRKTVAKVAAMDGEEEGKGESSGKNSSSTKAQRELLCKRWRHVDRLVRITVKRLKGETGMNKTH</sequence>
<dbReference type="InterPro" id="IPR001214">
    <property type="entry name" value="SET_dom"/>
</dbReference>
<evidence type="ECO:0000313" key="3">
    <source>
        <dbReference type="EMBL" id="KAK8072313.1"/>
    </source>
</evidence>
<feature type="compositionally biased region" description="Low complexity" evidence="1">
    <location>
        <begin position="145"/>
        <end position="158"/>
    </location>
</feature>
<dbReference type="PANTHER" id="PTHR13271">
    <property type="entry name" value="UNCHARACTERIZED PUTATIVE METHYLTRANSFERASE"/>
    <property type="match status" value="1"/>
</dbReference>
<dbReference type="Pfam" id="PF00856">
    <property type="entry name" value="SET"/>
    <property type="match status" value="1"/>
</dbReference>
<feature type="domain" description="SET" evidence="2">
    <location>
        <begin position="19"/>
        <end position="266"/>
    </location>
</feature>
<organism evidence="3 4">
    <name type="scientific">Apiospora saccharicola</name>
    <dbReference type="NCBI Taxonomy" id="335842"/>
    <lineage>
        <taxon>Eukaryota</taxon>
        <taxon>Fungi</taxon>
        <taxon>Dikarya</taxon>
        <taxon>Ascomycota</taxon>
        <taxon>Pezizomycotina</taxon>
        <taxon>Sordariomycetes</taxon>
        <taxon>Xylariomycetidae</taxon>
        <taxon>Amphisphaeriales</taxon>
        <taxon>Apiosporaceae</taxon>
        <taxon>Apiospora</taxon>
    </lineage>
</organism>
<dbReference type="Gene3D" id="3.90.1410.10">
    <property type="entry name" value="set domain protein methyltransferase, domain 1"/>
    <property type="match status" value="1"/>
</dbReference>
<reference evidence="3 4" key="1">
    <citation type="submission" date="2023-01" db="EMBL/GenBank/DDBJ databases">
        <title>Analysis of 21 Apiospora genomes using comparative genomics revels a genus with tremendous synthesis potential of carbohydrate active enzymes and secondary metabolites.</title>
        <authorList>
            <person name="Sorensen T."/>
        </authorList>
    </citation>
    <scope>NUCLEOTIDE SEQUENCE [LARGE SCALE GENOMIC DNA]</scope>
    <source>
        <strain evidence="3 4">CBS 83171</strain>
    </source>
</reference>
<dbReference type="SUPFAM" id="SSF82199">
    <property type="entry name" value="SET domain"/>
    <property type="match status" value="1"/>
</dbReference>
<proteinExistence type="predicted"/>
<evidence type="ECO:0000256" key="1">
    <source>
        <dbReference type="SAM" id="MobiDB-lite"/>
    </source>
</evidence>